<gene>
    <name evidence="1" type="ORF">GCM10023235_42520</name>
</gene>
<keyword evidence="2" id="KW-1185">Reference proteome</keyword>
<comment type="caution">
    <text evidence="1">The sequence shown here is derived from an EMBL/GenBank/DDBJ whole genome shotgun (WGS) entry which is preliminary data.</text>
</comment>
<reference evidence="2" key="1">
    <citation type="journal article" date="2019" name="Int. J. Syst. Evol. Microbiol.">
        <title>The Global Catalogue of Microorganisms (GCM) 10K type strain sequencing project: providing services to taxonomists for standard genome sequencing and annotation.</title>
        <authorList>
            <consortium name="The Broad Institute Genomics Platform"/>
            <consortium name="The Broad Institute Genome Sequencing Center for Infectious Disease"/>
            <person name="Wu L."/>
            <person name="Ma J."/>
        </authorList>
    </citation>
    <scope>NUCLEOTIDE SEQUENCE [LARGE SCALE GENOMIC DNA]</scope>
    <source>
        <strain evidence="2">JCM 13006</strain>
    </source>
</reference>
<dbReference type="RefSeq" id="WP_345698437.1">
    <property type="nucleotide sequence ID" value="NZ_BAABIS010000001.1"/>
</dbReference>
<organism evidence="1 2">
    <name type="scientific">Kitasatospora terrestris</name>
    <dbReference type="NCBI Taxonomy" id="258051"/>
    <lineage>
        <taxon>Bacteria</taxon>
        <taxon>Bacillati</taxon>
        <taxon>Actinomycetota</taxon>
        <taxon>Actinomycetes</taxon>
        <taxon>Kitasatosporales</taxon>
        <taxon>Streptomycetaceae</taxon>
        <taxon>Kitasatospora</taxon>
    </lineage>
</organism>
<dbReference type="Proteomes" id="UP001501752">
    <property type="component" value="Unassembled WGS sequence"/>
</dbReference>
<accession>A0ABP9DUE4</accession>
<name>A0ABP9DUE4_9ACTN</name>
<evidence type="ECO:0000313" key="1">
    <source>
        <dbReference type="EMBL" id="GAA4860109.1"/>
    </source>
</evidence>
<sequence>MNDYGQAPVTDLGTARAQIDALLDGTLAAITPAVEWADGPYVASEHDDPFTKEPDGTARLEKRRYLLTRFAAARYGALLGVVEREWQGRGWRITSMDPDPVLPDVRAEAPGGATVELRVGRPGNVTLIARVPRVPAVGTSYPFGGDSTVPLRPDGTIDTVPRFDDPFWSA</sequence>
<evidence type="ECO:0000313" key="2">
    <source>
        <dbReference type="Proteomes" id="UP001501752"/>
    </source>
</evidence>
<protein>
    <submittedName>
        <fullName evidence="1">Uncharacterized protein</fullName>
    </submittedName>
</protein>
<proteinExistence type="predicted"/>
<dbReference type="EMBL" id="BAABIS010000001">
    <property type="protein sequence ID" value="GAA4860109.1"/>
    <property type="molecule type" value="Genomic_DNA"/>
</dbReference>